<protein>
    <recommendedName>
        <fullName evidence="1">HAT C-terminal dimerisation domain-containing protein</fullName>
    </recommendedName>
</protein>
<dbReference type="InterPro" id="IPR008906">
    <property type="entry name" value="HATC_C_dom"/>
</dbReference>
<dbReference type="Proteomes" id="UP000652761">
    <property type="component" value="Unassembled WGS sequence"/>
</dbReference>
<comment type="caution">
    <text evidence="2">The sequence shown here is derived from an EMBL/GenBank/DDBJ whole genome shotgun (WGS) entry which is preliminary data.</text>
</comment>
<reference evidence="2" key="1">
    <citation type="submission" date="2017-07" db="EMBL/GenBank/DDBJ databases">
        <title>Taro Niue Genome Assembly and Annotation.</title>
        <authorList>
            <person name="Atibalentja N."/>
            <person name="Keating K."/>
            <person name="Fields C.J."/>
        </authorList>
    </citation>
    <scope>NUCLEOTIDE SEQUENCE</scope>
    <source>
        <strain evidence="2">Niue_2</strain>
        <tissue evidence="2">Leaf</tissue>
    </source>
</reference>
<evidence type="ECO:0000313" key="2">
    <source>
        <dbReference type="EMBL" id="MQM08999.1"/>
    </source>
</evidence>
<sequence length="243" mass="28515">MTPSGLHRCRLRLHGVHPLRRCGKKVQSSMDSNSKKMKRRRFMRQLLHGSMKEVKFWHAMEEILRACQPILQVLRIVDGDEKPAMGYLYAAMELAKNQIMENFGMKQSKYQPILKIMDKPRQKDATGVTKFGSTFMRCLEKMDIDKDVQDKIGDQMMMYMSARGSFGNPMAIRACERRLPTDWWLQYGVDTPELQSFALRILGLCCSSSGRERNWSVFKFIHTKKRNRLEHKRLNDLVFVQYN</sequence>
<dbReference type="PANTHER" id="PTHR32166">
    <property type="entry name" value="OSJNBA0013A04.12 PROTEIN"/>
    <property type="match status" value="1"/>
</dbReference>
<dbReference type="EMBL" id="NMUH01004264">
    <property type="protein sequence ID" value="MQM08999.1"/>
    <property type="molecule type" value="Genomic_DNA"/>
</dbReference>
<dbReference type="GO" id="GO:0046983">
    <property type="term" value="F:protein dimerization activity"/>
    <property type="evidence" value="ECO:0007669"/>
    <property type="project" value="InterPro"/>
</dbReference>
<dbReference type="AlphaFoldDB" id="A0A843WGY6"/>
<dbReference type="Pfam" id="PF05699">
    <property type="entry name" value="Dimer_Tnp_hAT"/>
    <property type="match status" value="1"/>
</dbReference>
<dbReference type="OrthoDB" id="779877at2759"/>
<dbReference type="SUPFAM" id="SSF53098">
    <property type="entry name" value="Ribonuclease H-like"/>
    <property type="match status" value="1"/>
</dbReference>
<name>A0A843WGY6_COLES</name>
<feature type="domain" description="HAT C-terminal dimerisation" evidence="1">
    <location>
        <begin position="179"/>
        <end position="243"/>
    </location>
</feature>
<gene>
    <name evidence="2" type="ORF">Taro_041858</name>
</gene>
<dbReference type="InterPro" id="IPR012337">
    <property type="entry name" value="RNaseH-like_sf"/>
</dbReference>
<evidence type="ECO:0000259" key="1">
    <source>
        <dbReference type="Pfam" id="PF05699"/>
    </source>
</evidence>
<organism evidence="2 3">
    <name type="scientific">Colocasia esculenta</name>
    <name type="common">Wild taro</name>
    <name type="synonym">Arum esculentum</name>
    <dbReference type="NCBI Taxonomy" id="4460"/>
    <lineage>
        <taxon>Eukaryota</taxon>
        <taxon>Viridiplantae</taxon>
        <taxon>Streptophyta</taxon>
        <taxon>Embryophyta</taxon>
        <taxon>Tracheophyta</taxon>
        <taxon>Spermatophyta</taxon>
        <taxon>Magnoliopsida</taxon>
        <taxon>Liliopsida</taxon>
        <taxon>Araceae</taxon>
        <taxon>Aroideae</taxon>
        <taxon>Colocasieae</taxon>
        <taxon>Colocasia</taxon>
    </lineage>
</organism>
<keyword evidence="3" id="KW-1185">Reference proteome</keyword>
<proteinExistence type="predicted"/>
<evidence type="ECO:0000313" key="3">
    <source>
        <dbReference type="Proteomes" id="UP000652761"/>
    </source>
</evidence>
<dbReference type="PANTHER" id="PTHR32166:SF74">
    <property type="entry name" value="OS05G0256350 PROTEIN"/>
    <property type="match status" value="1"/>
</dbReference>
<accession>A0A843WGY6</accession>